<keyword evidence="3" id="KW-1185">Reference proteome</keyword>
<organism evidence="2 3">
    <name type="scientific">Clostridium tagluense</name>
    <dbReference type="NCBI Taxonomy" id="360422"/>
    <lineage>
        <taxon>Bacteria</taxon>
        <taxon>Bacillati</taxon>
        <taxon>Bacillota</taxon>
        <taxon>Clostridia</taxon>
        <taxon>Eubacteriales</taxon>
        <taxon>Clostridiaceae</taxon>
        <taxon>Clostridium</taxon>
    </lineage>
</organism>
<evidence type="ECO:0000313" key="2">
    <source>
        <dbReference type="EMBL" id="GCD10062.1"/>
    </source>
</evidence>
<accession>A0A401UKR7</accession>
<comment type="caution">
    <text evidence="2">The sequence shown here is derived from an EMBL/GenBank/DDBJ whole genome shotgun (WGS) entry which is preliminary data.</text>
</comment>
<name>A0A401UKR7_9CLOT</name>
<dbReference type="InterPro" id="IPR016181">
    <property type="entry name" value="Acyl_CoA_acyltransferase"/>
</dbReference>
<reference evidence="2 3" key="1">
    <citation type="submission" date="2018-11" db="EMBL/GenBank/DDBJ databases">
        <title>Genome sequencing and assembly of Clostridium tagluense strain A121.</title>
        <authorList>
            <person name="Murakami T."/>
            <person name="Segawa T."/>
            <person name="Shcherbakova V.A."/>
            <person name="Mori H."/>
            <person name="Yoshimura Y."/>
        </authorList>
    </citation>
    <scope>NUCLEOTIDE SEQUENCE [LARGE SCALE GENOMIC DNA]</scope>
    <source>
        <strain evidence="2 3">A121</strain>
    </source>
</reference>
<dbReference type="SUPFAM" id="SSF55729">
    <property type="entry name" value="Acyl-CoA N-acyltransferases (Nat)"/>
    <property type="match status" value="1"/>
</dbReference>
<dbReference type="CDD" id="cd04301">
    <property type="entry name" value="NAT_SF"/>
    <property type="match status" value="1"/>
</dbReference>
<dbReference type="EMBL" id="BHYK01000008">
    <property type="protein sequence ID" value="GCD10062.1"/>
    <property type="molecule type" value="Genomic_DNA"/>
</dbReference>
<dbReference type="GO" id="GO:0016747">
    <property type="term" value="F:acyltransferase activity, transferring groups other than amino-acyl groups"/>
    <property type="evidence" value="ECO:0007669"/>
    <property type="project" value="InterPro"/>
</dbReference>
<dbReference type="Gene3D" id="3.40.630.30">
    <property type="match status" value="1"/>
</dbReference>
<dbReference type="PROSITE" id="PS51186">
    <property type="entry name" value="GNAT"/>
    <property type="match status" value="1"/>
</dbReference>
<dbReference type="AlphaFoldDB" id="A0A401UKR7"/>
<protein>
    <submittedName>
        <fullName evidence="2">N-acetyltransferase</fullName>
    </submittedName>
</protein>
<evidence type="ECO:0000259" key="1">
    <source>
        <dbReference type="PROSITE" id="PS51186"/>
    </source>
</evidence>
<proteinExistence type="predicted"/>
<feature type="domain" description="N-acetyltransferase" evidence="1">
    <location>
        <begin position="16"/>
        <end position="181"/>
    </location>
</feature>
<dbReference type="RefSeq" id="WP_125000074.1">
    <property type="nucleotide sequence ID" value="NZ_BHYK01000008.1"/>
</dbReference>
<evidence type="ECO:0000313" key="3">
    <source>
        <dbReference type="Proteomes" id="UP000287872"/>
    </source>
</evidence>
<sequence>MSKLEQVEYTTHKGIITIRHAEVKDAEKLIKLIKKVEKETTFLLRDPDEFILTVEQEEKFIQSQLDSEVDLTIIGEIDGKIVGICSLNGNTRKRIRHCAKFGIAISIEYCGMGIGKKMMEACINWARENRISRITLEVDTNNFAAISLYMKLGFEIEGTFKNDKLLPDGSYTNGYGMALLL</sequence>
<gene>
    <name evidence="2" type="ORF">Ctaglu_16850</name>
</gene>
<dbReference type="Proteomes" id="UP000287872">
    <property type="component" value="Unassembled WGS sequence"/>
</dbReference>
<dbReference type="PANTHER" id="PTHR43415:SF3">
    <property type="entry name" value="GNAT-FAMILY ACETYLTRANSFERASE"/>
    <property type="match status" value="1"/>
</dbReference>
<dbReference type="OrthoDB" id="948250at2"/>
<dbReference type="PANTHER" id="PTHR43415">
    <property type="entry name" value="SPERMIDINE N(1)-ACETYLTRANSFERASE"/>
    <property type="match status" value="1"/>
</dbReference>
<dbReference type="Pfam" id="PF00583">
    <property type="entry name" value="Acetyltransf_1"/>
    <property type="match status" value="1"/>
</dbReference>
<dbReference type="InterPro" id="IPR000182">
    <property type="entry name" value="GNAT_dom"/>
</dbReference>
<keyword evidence="2" id="KW-0808">Transferase</keyword>